<dbReference type="EMBL" id="JACHGT010000003">
    <property type="protein sequence ID" value="MBB6033806.1"/>
    <property type="molecule type" value="Genomic_DNA"/>
</dbReference>
<keyword evidence="5" id="KW-0121">Carboxypeptidase</keyword>
<organism evidence="5 6">
    <name type="scientific">Phytomonospora endophytica</name>
    <dbReference type="NCBI Taxonomy" id="714109"/>
    <lineage>
        <taxon>Bacteria</taxon>
        <taxon>Bacillati</taxon>
        <taxon>Actinomycetota</taxon>
        <taxon>Actinomycetes</taxon>
        <taxon>Micromonosporales</taxon>
        <taxon>Micromonosporaceae</taxon>
        <taxon>Phytomonospora</taxon>
    </lineage>
</organism>
<comment type="similarity">
    <text evidence="1">Belongs to the peptidase S66 family.</text>
</comment>
<protein>
    <submittedName>
        <fullName evidence="5">Muramoyltetrapeptide carboxypeptidase LdcA involved in peptidoglycan recycling</fullName>
    </submittedName>
</protein>
<feature type="domain" description="LD-carboxypeptidase C-terminal" evidence="4">
    <location>
        <begin position="204"/>
        <end position="334"/>
    </location>
</feature>
<dbReference type="Gene3D" id="3.50.30.60">
    <property type="entry name" value="LD-carboxypeptidase A C-terminal domain-like"/>
    <property type="match status" value="1"/>
</dbReference>
<evidence type="ECO:0000256" key="2">
    <source>
        <dbReference type="ARBA" id="ARBA00022801"/>
    </source>
</evidence>
<evidence type="ECO:0000259" key="3">
    <source>
        <dbReference type="Pfam" id="PF02016"/>
    </source>
</evidence>
<proteinExistence type="inferred from homology"/>
<evidence type="ECO:0000256" key="1">
    <source>
        <dbReference type="ARBA" id="ARBA00010233"/>
    </source>
</evidence>
<dbReference type="RefSeq" id="WP_184786666.1">
    <property type="nucleotide sequence ID" value="NZ_BONT01000013.1"/>
</dbReference>
<sequence length="345" mass="37116">MIDHHYPPPLRAGDKIAVLSAAAGLPGVLPLPFDLGLERLRAFGLEPVEYPTTRVMGASAADRARDVNAAFADPEIKGVLASIGGDDQLTVIPYLDAAVIAANPKRFFGYSDNTNLLDFLWRQGVVGFHGGSVMVEFGRPVGMHPVTEASLRAAMFAPGEYVLSESGSYGDVNRDWADPVTFTLEPDSEAAPPWEWHGPPRVVEGITWGGCLEIVEMLLAAGRVDDGAFGDGGVLLLETTEELPSADVVFRCVRNIGERGLLDRFDALLLARAKAWSFEAPNDVGVKRAYQSEQAEAVLRAVAPYRPDMLVVTGVDFGHTDPQVVLPYGGRVRVDGSARAITVTY</sequence>
<gene>
    <name evidence="5" type="ORF">HNR73_001656</name>
</gene>
<dbReference type="InterPro" id="IPR040921">
    <property type="entry name" value="Peptidase_S66C"/>
</dbReference>
<keyword evidence="5" id="KW-0645">Protease</keyword>
<dbReference type="Proteomes" id="UP000548476">
    <property type="component" value="Unassembled WGS sequence"/>
</dbReference>
<evidence type="ECO:0000313" key="6">
    <source>
        <dbReference type="Proteomes" id="UP000548476"/>
    </source>
</evidence>
<dbReference type="SUPFAM" id="SSF141986">
    <property type="entry name" value="LD-carboxypeptidase A C-terminal domain-like"/>
    <property type="match status" value="1"/>
</dbReference>
<dbReference type="InterPro" id="IPR027461">
    <property type="entry name" value="Carboxypeptidase_A_C_sf"/>
</dbReference>
<feature type="domain" description="LD-carboxypeptidase N-terminal" evidence="3">
    <location>
        <begin position="16"/>
        <end position="130"/>
    </location>
</feature>
<dbReference type="PANTHER" id="PTHR30237">
    <property type="entry name" value="MURAMOYLTETRAPEPTIDE CARBOXYPEPTIDASE"/>
    <property type="match status" value="1"/>
</dbReference>
<dbReference type="Gene3D" id="3.40.50.10740">
    <property type="entry name" value="Class I glutamine amidotransferase-like"/>
    <property type="match status" value="1"/>
</dbReference>
<name>A0A841FC13_9ACTN</name>
<dbReference type="InterPro" id="IPR029062">
    <property type="entry name" value="Class_I_gatase-like"/>
</dbReference>
<dbReference type="Pfam" id="PF02016">
    <property type="entry name" value="Peptidase_S66"/>
    <property type="match status" value="1"/>
</dbReference>
<evidence type="ECO:0000259" key="4">
    <source>
        <dbReference type="Pfam" id="PF17676"/>
    </source>
</evidence>
<comment type="caution">
    <text evidence="5">The sequence shown here is derived from an EMBL/GenBank/DDBJ whole genome shotgun (WGS) entry which is preliminary data.</text>
</comment>
<dbReference type="Pfam" id="PF17676">
    <property type="entry name" value="Peptidase_S66C"/>
    <property type="match status" value="1"/>
</dbReference>
<reference evidence="5 6" key="1">
    <citation type="submission" date="2020-08" db="EMBL/GenBank/DDBJ databases">
        <title>Genomic Encyclopedia of Type Strains, Phase IV (KMG-IV): sequencing the most valuable type-strain genomes for metagenomic binning, comparative biology and taxonomic classification.</title>
        <authorList>
            <person name="Goeker M."/>
        </authorList>
    </citation>
    <scope>NUCLEOTIDE SEQUENCE [LARGE SCALE GENOMIC DNA]</scope>
    <source>
        <strain evidence="5 6">YIM 65646</strain>
    </source>
</reference>
<dbReference type="SUPFAM" id="SSF52317">
    <property type="entry name" value="Class I glutamine amidotransferase-like"/>
    <property type="match status" value="1"/>
</dbReference>
<accession>A0A841FC13</accession>
<dbReference type="AlphaFoldDB" id="A0A841FC13"/>
<dbReference type="InterPro" id="IPR003507">
    <property type="entry name" value="S66_fam"/>
</dbReference>
<dbReference type="CDD" id="cd07062">
    <property type="entry name" value="Peptidase_S66_mccF_like"/>
    <property type="match status" value="1"/>
</dbReference>
<keyword evidence="6" id="KW-1185">Reference proteome</keyword>
<dbReference type="InterPro" id="IPR040449">
    <property type="entry name" value="Peptidase_S66_N"/>
</dbReference>
<dbReference type="PANTHER" id="PTHR30237:SF4">
    <property type="entry name" value="LD-CARBOXYPEPTIDASE C-TERMINAL DOMAIN-CONTAINING PROTEIN"/>
    <property type="match status" value="1"/>
</dbReference>
<dbReference type="InterPro" id="IPR027478">
    <property type="entry name" value="LdcA_N"/>
</dbReference>
<dbReference type="GO" id="GO:0004180">
    <property type="term" value="F:carboxypeptidase activity"/>
    <property type="evidence" value="ECO:0007669"/>
    <property type="project" value="UniProtKB-KW"/>
</dbReference>
<keyword evidence="2" id="KW-0378">Hydrolase</keyword>
<evidence type="ECO:0000313" key="5">
    <source>
        <dbReference type="EMBL" id="MBB6033806.1"/>
    </source>
</evidence>